<dbReference type="PANTHER" id="PTHR48208:SF2">
    <property type="entry name" value="CENTROMERE PROTEIN I"/>
    <property type="match status" value="1"/>
</dbReference>
<accession>A0A2S4PZF7</accession>
<dbReference type="GO" id="GO:0034080">
    <property type="term" value="P:CENP-A containing chromatin assembly"/>
    <property type="evidence" value="ECO:0007669"/>
    <property type="project" value="TreeGrafter"/>
</dbReference>
<proteinExistence type="inferred from homology"/>
<sequence>MEENSNEIESDILSLLANLEQAAQKPAKQRKTKVSILVDKINLASYQNGLSALALDKLIDLIVLPNELDQSSRASLISGKSWHGASKAPYSTQVMLLKWLILTHDVVEDQTVFSQVYSILFNLLDTAAIRMELIQQTGSEPALIGLYKVFKVFVPDVIIGQKLDGRAPLFTDLDPDWRGRLCEIQKKAHFLKIHALGIEENCCGLFQRRRAYANKLPKLGLPETESSYTQESSITLDEIENIQDLVANLEKIHVPNQLVSMLGDPLLQKFLQLKSSESDLKRIDNWLLAFFEDKILRKSVENSDVSEMLQLTLEYTRLSKKLPLACELYLKSIMPNWDGLQDRGIILDLLAYTNLDSFQNLFENLLSPLEDTVLSGGSIGSKLALLKFYTTLLHRLTVEFLLQSESTSIIEASIMPLAKHANNLALTTLQNSSSVSTVSVVLNFYETVAALTQNIAVHSSLSIILPHPEAIYLLCFTSSLSVLSRIFSVLTIYKRLLDDTPIPGPIKTTISCLNDFNAYLIDICNFLWRDRAFNTQDLNTKGCLLSPFIIDALNRYLVQSNKLVSLQSSFNLSFSPVTCLLAKKYFIREENQQHIYGPKNAMADNGPITQTYLKNLRRLRKDELQTDGIVMSWQNYKLGVLDYLEEMGTP</sequence>
<feature type="non-terminal residue" evidence="7">
    <location>
        <position position="650"/>
    </location>
</feature>
<dbReference type="InterPro" id="IPR012485">
    <property type="entry name" value="CENP-I"/>
</dbReference>
<dbReference type="CDD" id="cd22647">
    <property type="entry name" value="CTF3_NTD_HEAT"/>
    <property type="match status" value="1"/>
</dbReference>
<comment type="similarity">
    <text evidence="3">Belongs to the CENP-I/CTF3 family.</text>
</comment>
<keyword evidence="6" id="KW-0137">Centromere</keyword>
<dbReference type="GO" id="GO:0000939">
    <property type="term" value="C:inner kinetochore"/>
    <property type="evidence" value="ECO:0007669"/>
    <property type="project" value="TreeGrafter"/>
</dbReference>
<dbReference type="GO" id="GO:0000070">
    <property type="term" value="P:mitotic sister chromatid segregation"/>
    <property type="evidence" value="ECO:0007669"/>
    <property type="project" value="TreeGrafter"/>
</dbReference>
<keyword evidence="4" id="KW-0158">Chromosome</keyword>
<evidence type="ECO:0000256" key="4">
    <source>
        <dbReference type="ARBA" id="ARBA00022454"/>
    </source>
</evidence>
<comment type="subcellular location">
    <subcellularLocation>
        <location evidence="2">Chromosome</location>
        <location evidence="2">Centromere</location>
    </subcellularLocation>
    <subcellularLocation>
        <location evidence="1">Nucleus</location>
    </subcellularLocation>
</comment>
<reference evidence="7 8" key="1">
    <citation type="submission" date="2017-10" db="EMBL/GenBank/DDBJ databases">
        <title>Development of genomic resources for the powdery mildew, Erysiphe pulchra.</title>
        <authorList>
            <person name="Wadl P.A."/>
            <person name="Mack B.M."/>
            <person name="Moore G."/>
            <person name="Beltz S.B."/>
        </authorList>
    </citation>
    <scope>NUCLEOTIDE SEQUENCE [LARGE SCALE GENOMIC DNA]</scope>
    <source>
        <strain evidence="7">Cflorida</strain>
    </source>
</reference>
<evidence type="ECO:0000313" key="7">
    <source>
        <dbReference type="EMBL" id="POS87422.1"/>
    </source>
</evidence>
<dbReference type="AlphaFoldDB" id="A0A2S4PZF7"/>
<evidence type="ECO:0008006" key="9">
    <source>
        <dbReference type="Google" id="ProtNLM"/>
    </source>
</evidence>
<evidence type="ECO:0000256" key="3">
    <source>
        <dbReference type="ARBA" id="ARBA00005470"/>
    </source>
</evidence>
<name>A0A2S4PZF7_9PEZI</name>
<evidence type="ECO:0000256" key="6">
    <source>
        <dbReference type="ARBA" id="ARBA00023328"/>
    </source>
</evidence>
<evidence type="ECO:0000256" key="2">
    <source>
        <dbReference type="ARBA" id="ARBA00004584"/>
    </source>
</evidence>
<dbReference type="EMBL" id="PEDP01000130">
    <property type="protein sequence ID" value="POS87422.1"/>
    <property type="molecule type" value="Genomic_DNA"/>
</dbReference>
<protein>
    <recommendedName>
        <fullName evidence="9">Centromere protein I</fullName>
    </recommendedName>
</protein>
<dbReference type="OrthoDB" id="6347512at2759"/>
<dbReference type="PANTHER" id="PTHR48208">
    <property type="entry name" value="CENTROMERE PROTEIN I"/>
    <property type="match status" value="1"/>
</dbReference>
<keyword evidence="5" id="KW-0539">Nucleus</keyword>
<keyword evidence="8" id="KW-1185">Reference proteome</keyword>
<comment type="caution">
    <text evidence="7">The sequence shown here is derived from an EMBL/GenBank/DDBJ whole genome shotgun (WGS) entry which is preliminary data.</text>
</comment>
<dbReference type="GO" id="GO:0005634">
    <property type="term" value="C:nucleus"/>
    <property type="evidence" value="ECO:0007669"/>
    <property type="project" value="UniProtKB-SubCell"/>
</dbReference>
<evidence type="ECO:0000256" key="1">
    <source>
        <dbReference type="ARBA" id="ARBA00004123"/>
    </source>
</evidence>
<dbReference type="STRING" id="225359.A0A2S4PZF7"/>
<organism evidence="7 8">
    <name type="scientific">Erysiphe pulchra</name>
    <dbReference type="NCBI Taxonomy" id="225359"/>
    <lineage>
        <taxon>Eukaryota</taxon>
        <taxon>Fungi</taxon>
        <taxon>Dikarya</taxon>
        <taxon>Ascomycota</taxon>
        <taxon>Pezizomycotina</taxon>
        <taxon>Leotiomycetes</taxon>
        <taxon>Erysiphales</taxon>
        <taxon>Erysiphaceae</taxon>
        <taxon>Erysiphe</taxon>
    </lineage>
</organism>
<evidence type="ECO:0000256" key="5">
    <source>
        <dbReference type="ARBA" id="ARBA00023242"/>
    </source>
</evidence>
<gene>
    <name evidence="7" type="ORF">EPUL_002144</name>
</gene>
<evidence type="ECO:0000313" key="8">
    <source>
        <dbReference type="Proteomes" id="UP000237438"/>
    </source>
</evidence>
<dbReference type="Proteomes" id="UP000237438">
    <property type="component" value="Unassembled WGS sequence"/>
</dbReference>
<dbReference type="Pfam" id="PF07778">
    <property type="entry name" value="CENP-I"/>
    <property type="match status" value="1"/>
</dbReference>